<dbReference type="Gene3D" id="3.90.1570.10">
    <property type="entry name" value="tt1808, chain A"/>
    <property type="match status" value="1"/>
</dbReference>
<evidence type="ECO:0000313" key="3">
    <source>
        <dbReference type="Proteomes" id="UP001179121"/>
    </source>
</evidence>
<dbReference type="InterPro" id="IPR008538">
    <property type="entry name" value="Uma2"/>
</dbReference>
<dbReference type="Pfam" id="PF05685">
    <property type="entry name" value="Uma2"/>
    <property type="match status" value="1"/>
</dbReference>
<name>A0AA86T287_9BACT</name>
<keyword evidence="2" id="KW-0540">Nuclease</keyword>
<keyword evidence="2" id="KW-0378">Hydrolase</keyword>
<dbReference type="AlphaFoldDB" id="A0AA86T287"/>
<keyword evidence="2" id="KW-0255">Endonuclease</keyword>
<proteinExistence type="predicted"/>
<dbReference type="EMBL" id="OX365700">
    <property type="protein sequence ID" value="CAI4030440.1"/>
    <property type="molecule type" value="Genomic_DNA"/>
</dbReference>
<reference evidence="2" key="1">
    <citation type="submission" date="2022-10" db="EMBL/GenBank/DDBJ databases">
        <authorList>
            <person name="Koch H."/>
        </authorList>
    </citation>
    <scope>NUCLEOTIDE SEQUENCE</scope>
    <source>
        <strain evidence="2">DNF</strain>
    </source>
</reference>
<dbReference type="GO" id="GO:0004519">
    <property type="term" value="F:endonuclease activity"/>
    <property type="evidence" value="ECO:0007669"/>
    <property type="project" value="UniProtKB-KW"/>
</dbReference>
<dbReference type="InterPro" id="IPR011335">
    <property type="entry name" value="Restrct_endonuc-II-like"/>
</dbReference>
<protein>
    <submittedName>
        <fullName evidence="2">Uma2 family endonuclease</fullName>
    </submittedName>
</protein>
<dbReference type="InterPro" id="IPR012296">
    <property type="entry name" value="Nuclease_put_TT1808"/>
</dbReference>
<dbReference type="PANTHER" id="PTHR34107:SF4">
    <property type="entry name" value="SLL1222 PROTEIN"/>
    <property type="match status" value="1"/>
</dbReference>
<dbReference type="KEGG" id="nti:DNFV4_00868"/>
<dbReference type="RefSeq" id="WP_289267429.1">
    <property type="nucleotide sequence ID" value="NZ_OX365700.1"/>
</dbReference>
<feature type="domain" description="Putative restriction endonuclease" evidence="1">
    <location>
        <begin position="14"/>
        <end position="181"/>
    </location>
</feature>
<keyword evidence="3" id="KW-1185">Reference proteome</keyword>
<dbReference type="Proteomes" id="UP001179121">
    <property type="component" value="Chromosome"/>
</dbReference>
<dbReference type="SUPFAM" id="SSF52980">
    <property type="entry name" value="Restriction endonuclease-like"/>
    <property type="match status" value="1"/>
</dbReference>
<dbReference type="CDD" id="cd06260">
    <property type="entry name" value="DUF820-like"/>
    <property type="match status" value="1"/>
</dbReference>
<accession>A0AA86T287</accession>
<organism evidence="2 3">
    <name type="scientific">Nitrospira tepida</name>
    <dbReference type="NCBI Taxonomy" id="2973512"/>
    <lineage>
        <taxon>Bacteria</taxon>
        <taxon>Pseudomonadati</taxon>
        <taxon>Nitrospirota</taxon>
        <taxon>Nitrospiria</taxon>
        <taxon>Nitrospirales</taxon>
        <taxon>Nitrospiraceae</taxon>
        <taxon>Nitrospira</taxon>
    </lineage>
</organism>
<evidence type="ECO:0000259" key="1">
    <source>
        <dbReference type="Pfam" id="PF05685"/>
    </source>
</evidence>
<dbReference type="PANTHER" id="PTHR34107">
    <property type="entry name" value="SLL0198 PROTEIN-RELATED"/>
    <property type="match status" value="1"/>
</dbReference>
<evidence type="ECO:0000313" key="2">
    <source>
        <dbReference type="EMBL" id="CAI4030440.1"/>
    </source>
</evidence>
<gene>
    <name evidence="2" type="ORF">DNFV4_00868</name>
</gene>
<sequence>MSPQTHRVKLTYGDYLSFPEDGKRHELIDGDHYVTPSPNTKHQTVSSNLHRILAGFVHDKQMGRVFAAPYDVVLSETDVLQPDLVFVSSSRSSIITESNTQGAPDLLIEILSDSSRKTDEIVKRKRYETFGVQEYWVADPVLETMKVYRMTDRGYARVAELTKEENHSLVTPLLPSLSIPIAEVFA</sequence>